<reference evidence="3" key="1">
    <citation type="submission" date="2017-02" db="UniProtKB">
        <authorList>
            <consortium name="WormBaseParasite"/>
        </authorList>
    </citation>
    <scope>IDENTIFICATION</scope>
</reference>
<dbReference type="Proteomes" id="UP000274504">
    <property type="component" value="Unassembled WGS sequence"/>
</dbReference>
<evidence type="ECO:0000313" key="3">
    <source>
        <dbReference type="WBParaSite" id="HDID_0001092601-mRNA-1"/>
    </source>
</evidence>
<evidence type="ECO:0000313" key="2">
    <source>
        <dbReference type="Proteomes" id="UP000274504"/>
    </source>
</evidence>
<evidence type="ECO:0000313" key="1">
    <source>
        <dbReference type="EMBL" id="VDL64334.1"/>
    </source>
</evidence>
<gene>
    <name evidence="1" type="ORF">HDID_LOCUS10924</name>
</gene>
<proteinExistence type="predicted"/>
<protein>
    <submittedName>
        <fullName evidence="3">DUF768 domain-containing protein</fullName>
    </submittedName>
</protein>
<dbReference type="WBParaSite" id="HDID_0001092601-mRNA-1">
    <property type="protein sequence ID" value="HDID_0001092601-mRNA-1"/>
    <property type="gene ID" value="HDID_0001092601"/>
</dbReference>
<name>A0A0R3SYT1_HYMDI</name>
<reference evidence="1 2" key="2">
    <citation type="submission" date="2018-11" db="EMBL/GenBank/DDBJ databases">
        <authorList>
            <consortium name="Pathogen Informatics"/>
        </authorList>
    </citation>
    <scope>NUCLEOTIDE SEQUENCE [LARGE SCALE GENOMIC DNA]</scope>
</reference>
<dbReference type="AlphaFoldDB" id="A0A0R3SYT1"/>
<dbReference type="EMBL" id="UYSG01012123">
    <property type="protein sequence ID" value="VDL64334.1"/>
    <property type="molecule type" value="Genomic_DNA"/>
</dbReference>
<accession>A0A0R3SYT1</accession>
<organism evidence="3">
    <name type="scientific">Hymenolepis diminuta</name>
    <name type="common">Rat tapeworm</name>
    <dbReference type="NCBI Taxonomy" id="6216"/>
    <lineage>
        <taxon>Eukaryota</taxon>
        <taxon>Metazoa</taxon>
        <taxon>Spiralia</taxon>
        <taxon>Lophotrochozoa</taxon>
        <taxon>Platyhelminthes</taxon>
        <taxon>Cestoda</taxon>
        <taxon>Eucestoda</taxon>
        <taxon>Cyclophyllidea</taxon>
        <taxon>Hymenolepididae</taxon>
        <taxon>Hymenolepis</taxon>
    </lineage>
</organism>
<sequence>MTNRKIFIEAWLQTFAKESAGPARHISTNNIRYAKDADNFVTDCLPQTDVEEGTTALEFHSISEAEKIESEL</sequence>